<feature type="transmembrane region" description="Helical" evidence="1">
    <location>
        <begin position="14"/>
        <end position="39"/>
    </location>
</feature>
<comment type="caution">
    <text evidence="2">The sequence shown here is derived from an EMBL/GenBank/DDBJ whole genome shotgun (WGS) entry which is preliminary data.</text>
</comment>
<dbReference type="EMBL" id="JAQMUC010000095">
    <property type="protein sequence ID" value="MDB9537546.1"/>
    <property type="molecule type" value="Genomic_DNA"/>
</dbReference>
<accession>A0ABT5AM26</accession>
<evidence type="ECO:0000313" key="2">
    <source>
        <dbReference type="EMBL" id="MDB9537546.1"/>
    </source>
</evidence>
<keyword evidence="1" id="KW-1133">Transmembrane helix</keyword>
<evidence type="ECO:0000313" key="3">
    <source>
        <dbReference type="Proteomes" id="UP001211249"/>
    </source>
</evidence>
<keyword evidence="3" id="KW-1185">Reference proteome</keyword>
<keyword evidence="1" id="KW-0472">Membrane</keyword>
<dbReference type="Proteomes" id="UP001211249">
    <property type="component" value="Unassembled WGS sequence"/>
</dbReference>
<organism evidence="2 3">
    <name type="scientific">Dolichospermum planctonicum CS-1226</name>
    <dbReference type="NCBI Taxonomy" id="3021751"/>
    <lineage>
        <taxon>Bacteria</taxon>
        <taxon>Bacillati</taxon>
        <taxon>Cyanobacteriota</taxon>
        <taxon>Cyanophyceae</taxon>
        <taxon>Nostocales</taxon>
        <taxon>Aphanizomenonaceae</taxon>
        <taxon>Dolichospermum</taxon>
        <taxon>Dolichospermum planctonicum</taxon>
    </lineage>
</organism>
<keyword evidence="1" id="KW-0812">Transmembrane</keyword>
<gene>
    <name evidence="2" type="ORF">PN451_17215</name>
</gene>
<name>A0ABT5AM26_9CYAN</name>
<sequence>MNIGGNLEAIAQRYYLVLIAFKTLYMLILVCLAQIRLLYK</sequence>
<proteinExistence type="predicted"/>
<dbReference type="RefSeq" id="WP_271797215.1">
    <property type="nucleotide sequence ID" value="NZ_JAQMUC010000095.1"/>
</dbReference>
<protein>
    <submittedName>
        <fullName evidence="2">Uncharacterized protein</fullName>
    </submittedName>
</protein>
<reference evidence="2 3" key="1">
    <citation type="submission" date="2023-01" db="EMBL/GenBank/DDBJ databases">
        <title>Genomes from the Australian National Cyanobacteria Reference Collection.</title>
        <authorList>
            <person name="Willis A."/>
            <person name="Lee E.M.F."/>
        </authorList>
    </citation>
    <scope>NUCLEOTIDE SEQUENCE [LARGE SCALE GENOMIC DNA]</scope>
    <source>
        <strain evidence="2 3">CS-1226</strain>
    </source>
</reference>
<evidence type="ECO:0000256" key="1">
    <source>
        <dbReference type="SAM" id="Phobius"/>
    </source>
</evidence>